<organism evidence="10 12">
    <name type="scientific">Wallemia ichthyophaga</name>
    <dbReference type="NCBI Taxonomy" id="245174"/>
    <lineage>
        <taxon>Eukaryota</taxon>
        <taxon>Fungi</taxon>
        <taxon>Dikarya</taxon>
        <taxon>Basidiomycota</taxon>
        <taxon>Wallemiomycotina</taxon>
        <taxon>Wallemiomycetes</taxon>
        <taxon>Wallemiales</taxon>
        <taxon>Wallemiaceae</taxon>
        <taxon>Wallemia</taxon>
    </lineage>
</organism>
<dbReference type="Proteomes" id="UP000306954">
    <property type="component" value="Unassembled WGS sequence"/>
</dbReference>
<keyword evidence="5 8" id="KW-0697">Rotamase</keyword>
<comment type="function">
    <text evidence="7">PPIases accelerate the folding of proteins. It catalyzes the cis-trans isomerization of proline imidic peptide bonds in oligopeptides. Acts as a regulatory subunit for PP2A-like phosphatases modulating their activity or substrate specificity, probably by inducing a conformational change in the catalytic subunit, a direct target of the PPIase. Can reactivate inactive phosphatase PP2A-phosphatase methylesterase complexes (PP2Ai) in presence of ATP and Mg(2+) by dissociating the inactive form from the complex.</text>
</comment>
<comment type="caution">
    <text evidence="10">The sequence shown here is derived from an EMBL/GenBank/DDBJ whole genome shotgun (WGS) entry which is preliminary data.</text>
</comment>
<reference evidence="11 12" key="1">
    <citation type="submission" date="2019-03" db="EMBL/GenBank/DDBJ databases">
        <title>Sequencing 23 genomes of Wallemia ichthyophaga.</title>
        <authorList>
            <person name="Gostincar C."/>
        </authorList>
    </citation>
    <scope>NUCLEOTIDE SEQUENCE [LARGE SCALE GENOMIC DNA]</scope>
    <source>
        <strain evidence="10 12">EXF-6200</strain>
        <strain evidence="9 11">EXF-8621</strain>
    </source>
</reference>
<dbReference type="PIRSF" id="PIRSF016325">
    <property type="entry name" value="Phstyr_phstse_ac"/>
    <property type="match status" value="1"/>
</dbReference>
<dbReference type="OrthoDB" id="16120at2759"/>
<evidence type="ECO:0000256" key="5">
    <source>
        <dbReference type="ARBA" id="ARBA00023110"/>
    </source>
</evidence>
<dbReference type="InterPro" id="IPR043170">
    <property type="entry name" value="PTPA_C_lid"/>
</dbReference>
<comment type="similarity">
    <text evidence="3 8">Belongs to the PTPA-type PPIase family.</text>
</comment>
<dbReference type="Gene3D" id="1.20.120.1150">
    <property type="match status" value="1"/>
</dbReference>
<evidence type="ECO:0000313" key="10">
    <source>
        <dbReference type="EMBL" id="TIB38291.1"/>
    </source>
</evidence>
<evidence type="ECO:0000256" key="4">
    <source>
        <dbReference type="ARBA" id="ARBA00022490"/>
    </source>
</evidence>
<comment type="catalytic activity">
    <reaction evidence="1 8">
        <text>[protein]-peptidylproline (omega=180) = [protein]-peptidylproline (omega=0)</text>
        <dbReference type="Rhea" id="RHEA:16237"/>
        <dbReference type="Rhea" id="RHEA-COMP:10747"/>
        <dbReference type="Rhea" id="RHEA-COMP:10748"/>
        <dbReference type="ChEBI" id="CHEBI:83833"/>
        <dbReference type="ChEBI" id="CHEBI:83834"/>
        <dbReference type="EC" id="5.2.1.8"/>
    </reaction>
</comment>
<evidence type="ECO:0000313" key="11">
    <source>
        <dbReference type="Proteomes" id="UP000306954"/>
    </source>
</evidence>
<dbReference type="GO" id="GO:0003755">
    <property type="term" value="F:peptidyl-prolyl cis-trans isomerase activity"/>
    <property type="evidence" value="ECO:0007669"/>
    <property type="project" value="UniProtKB-KW"/>
</dbReference>
<dbReference type="GO" id="GO:0007052">
    <property type="term" value="P:mitotic spindle organization"/>
    <property type="evidence" value="ECO:0007669"/>
    <property type="project" value="TreeGrafter"/>
</dbReference>
<dbReference type="GO" id="GO:0000159">
    <property type="term" value="C:protein phosphatase type 2A complex"/>
    <property type="evidence" value="ECO:0007669"/>
    <property type="project" value="TreeGrafter"/>
</dbReference>
<accession>A0A4T0GRK9</accession>
<name>A0A4T0GRK9_WALIC</name>
<evidence type="ECO:0000256" key="2">
    <source>
        <dbReference type="ARBA" id="ARBA00004496"/>
    </source>
</evidence>
<evidence type="ECO:0000256" key="8">
    <source>
        <dbReference type="RuleBase" id="RU361210"/>
    </source>
</evidence>
<sequence length="367" mass="41500">MTYKYTEPTKRIVLDEHLELFKQSDTFNALLEYIDRLNGAVVDVKLTDEVHISAGVYKVLSVLDRVDAITEQSPPIDNKQSRFGNPGFRDFLDRVVEASPSLHKALDIPSEAIPEVSTYFNESWGNRQRIDYGSGMELNFICWLICLDRLGVFGPGDEAALVLRVFWRYITIMRKLQSTFWLEPAGSHGVWGLDDYHFLPFLWGAGQLSAHKYLRPKSIHDPEVMFEMADEYMYLSCIKFINSIKTASLRWHSPMLDDISVVKTWKKVNEGMFKMFRAEVLSKLPIVQHFMFGSILQAPEGVPVHTEEVDGCGHTHTHTQKAGTVDRTQHHGGFGSDCCGIPVPSAFGEAAAASSKPNNSIRRIPFD</sequence>
<dbReference type="PANTHER" id="PTHR10012:SF5">
    <property type="entry name" value="SERINE_THREONINE-PROTEIN PHOSPHATASE 2A ACTIVATOR 2"/>
    <property type="match status" value="1"/>
</dbReference>
<dbReference type="AlphaFoldDB" id="A0A4T0GRK9"/>
<evidence type="ECO:0000313" key="12">
    <source>
        <dbReference type="Proteomes" id="UP000310689"/>
    </source>
</evidence>
<evidence type="ECO:0000256" key="3">
    <source>
        <dbReference type="ARBA" id="ARBA00011019"/>
    </source>
</evidence>
<keyword evidence="6 8" id="KW-0413">Isomerase</keyword>
<dbReference type="CDD" id="cd04087">
    <property type="entry name" value="PTPA"/>
    <property type="match status" value="1"/>
</dbReference>
<dbReference type="SUPFAM" id="SSF140984">
    <property type="entry name" value="PTPA-like"/>
    <property type="match status" value="1"/>
</dbReference>
<dbReference type="Pfam" id="PF03095">
    <property type="entry name" value="PTPA"/>
    <property type="match status" value="1"/>
</dbReference>
<dbReference type="EMBL" id="SPOF01000048">
    <property type="protein sequence ID" value="TIB09009.1"/>
    <property type="molecule type" value="Genomic_DNA"/>
</dbReference>
<evidence type="ECO:0000256" key="6">
    <source>
        <dbReference type="ARBA" id="ARBA00023235"/>
    </source>
</evidence>
<dbReference type="EC" id="5.2.1.8" evidence="8"/>
<dbReference type="GO" id="GO:0008160">
    <property type="term" value="F:protein tyrosine phosphatase activator activity"/>
    <property type="evidence" value="ECO:0007669"/>
    <property type="project" value="TreeGrafter"/>
</dbReference>
<gene>
    <name evidence="10" type="ORF">E3P86_01712</name>
    <name evidence="9" type="ORF">E3P90_03445</name>
</gene>
<evidence type="ECO:0000256" key="1">
    <source>
        <dbReference type="ARBA" id="ARBA00000971"/>
    </source>
</evidence>
<dbReference type="InterPro" id="IPR037218">
    <property type="entry name" value="PTPA_sf"/>
</dbReference>
<dbReference type="Proteomes" id="UP000310689">
    <property type="component" value="Unassembled WGS sequence"/>
</dbReference>
<evidence type="ECO:0000256" key="7">
    <source>
        <dbReference type="ARBA" id="ARBA00025287"/>
    </source>
</evidence>
<dbReference type="InterPro" id="IPR004327">
    <property type="entry name" value="Phstyr_phstse_ac"/>
</dbReference>
<proteinExistence type="inferred from homology"/>
<evidence type="ECO:0000313" key="9">
    <source>
        <dbReference type="EMBL" id="TIB09009.1"/>
    </source>
</evidence>
<dbReference type="PANTHER" id="PTHR10012">
    <property type="entry name" value="SERINE/THREONINE-PROTEIN PHOSPHATASE 2A REGULATORY SUBUNIT B"/>
    <property type="match status" value="1"/>
</dbReference>
<dbReference type="GO" id="GO:0005737">
    <property type="term" value="C:cytoplasm"/>
    <property type="evidence" value="ECO:0007669"/>
    <property type="project" value="UniProtKB-SubCell"/>
</dbReference>
<dbReference type="EMBL" id="SPOI01000066">
    <property type="protein sequence ID" value="TIB38291.1"/>
    <property type="molecule type" value="Genomic_DNA"/>
</dbReference>
<dbReference type="FunFam" id="1.20.120.1150:FF:000002">
    <property type="entry name" value="Serine/threonine-protein phosphatase 2A activator"/>
    <property type="match status" value="1"/>
</dbReference>
<keyword evidence="4 8" id="KW-0963">Cytoplasm</keyword>
<dbReference type="GO" id="GO:0005634">
    <property type="term" value="C:nucleus"/>
    <property type="evidence" value="ECO:0007669"/>
    <property type="project" value="TreeGrafter"/>
</dbReference>
<protein>
    <recommendedName>
        <fullName evidence="8">Serine/threonine-protein phosphatase 2A activator</fullName>
        <ecNumber evidence="8">5.2.1.8</ecNumber>
    </recommendedName>
    <alternativeName>
        <fullName evidence="8">Phosphotyrosyl phosphatase activator</fullName>
    </alternativeName>
</protein>
<comment type="subcellular location">
    <subcellularLocation>
        <location evidence="2 8">Cytoplasm</location>
    </subcellularLocation>
</comment>